<evidence type="ECO:0000256" key="8">
    <source>
        <dbReference type="SAM" id="Phobius"/>
    </source>
</evidence>
<keyword evidence="4 8" id="KW-0812">Transmembrane</keyword>
<keyword evidence="5 9" id="KW-0378">Hydrolase</keyword>
<accession>A0ABV0KQ87</accession>
<dbReference type="NCBIfam" id="TIGR04489">
    <property type="entry name" value="exosort_XrtO"/>
    <property type="match status" value="1"/>
</dbReference>
<evidence type="ECO:0000256" key="5">
    <source>
        <dbReference type="ARBA" id="ARBA00022801"/>
    </source>
</evidence>
<evidence type="ECO:0000313" key="9">
    <source>
        <dbReference type="EMBL" id="MEP1061198.1"/>
    </source>
</evidence>
<evidence type="ECO:0000313" key="10">
    <source>
        <dbReference type="Proteomes" id="UP001476950"/>
    </source>
</evidence>
<dbReference type="EC" id="3.4.22.-" evidence="9"/>
<keyword evidence="6 8" id="KW-1133">Transmembrane helix</keyword>
<comment type="subcellular location">
    <subcellularLocation>
        <location evidence="1">Cell membrane</location>
        <topology evidence="1">Multi-pass membrane protein</topology>
    </subcellularLocation>
</comment>
<dbReference type="InterPro" id="IPR019127">
    <property type="entry name" value="Exosortase"/>
</dbReference>
<feature type="transmembrane region" description="Helical" evidence="8">
    <location>
        <begin position="110"/>
        <end position="127"/>
    </location>
</feature>
<dbReference type="NCBIfam" id="TIGR04178">
    <property type="entry name" value="exo_archaeo"/>
    <property type="match status" value="1"/>
</dbReference>
<gene>
    <name evidence="9" type="primary">xrtO</name>
    <name evidence="9" type="ORF">NDI38_22455</name>
</gene>
<keyword evidence="10" id="KW-1185">Reference proteome</keyword>
<keyword evidence="3" id="KW-0645">Protease</keyword>
<dbReference type="EMBL" id="JAMPLM010000029">
    <property type="protein sequence ID" value="MEP1061198.1"/>
    <property type="molecule type" value="Genomic_DNA"/>
</dbReference>
<dbReference type="InterPro" id="IPR026392">
    <property type="entry name" value="Exo/Archaeosortase_dom"/>
</dbReference>
<feature type="transmembrane region" description="Helical" evidence="8">
    <location>
        <begin position="82"/>
        <end position="104"/>
    </location>
</feature>
<dbReference type="GO" id="GO:0016787">
    <property type="term" value="F:hydrolase activity"/>
    <property type="evidence" value="ECO:0007669"/>
    <property type="project" value="UniProtKB-KW"/>
</dbReference>
<evidence type="ECO:0000256" key="2">
    <source>
        <dbReference type="ARBA" id="ARBA00022475"/>
    </source>
</evidence>
<evidence type="ECO:0000256" key="7">
    <source>
        <dbReference type="ARBA" id="ARBA00023136"/>
    </source>
</evidence>
<name>A0ABV0KQ87_9CYAN</name>
<evidence type="ECO:0000256" key="3">
    <source>
        <dbReference type="ARBA" id="ARBA00022670"/>
    </source>
</evidence>
<dbReference type="RefSeq" id="WP_190449987.1">
    <property type="nucleotide sequence ID" value="NZ_JAMPLM010000029.1"/>
</dbReference>
<proteinExistence type="predicted"/>
<keyword evidence="2" id="KW-1003">Cell membrane</keyword>
<evidence type="ECO:0000256" key="1">
    <source>
        <dbReference type="ARBA" id="ARBA00004651"/>
    </source>
</evidence>
<reference evidence="9 10" key="1">
    <citation type="submission" date="2022-04" db="EMBL/GenBank/DDBJ databases">
        <title>Positive selection, recombination, and allopatry shape intraspecific diversity of widespread and dominant cyanobacteria.</title>
        <authorList>
            <person name="Wei J."/>
            <person name="Shu W."/>
            <person name="Hu C."/>
        </authorList>
    </citation>
    <scope>NUCLEOTIDE SEQUENCE [LARGE SCALE GENOMIC DNA]</scope>
    <source>
        <strain evidence="9 10">AS-A4</strain>
    </source>
</reference>
<organism evidence="9 10">
    <name type="scientific">Stenomitos frigidus AS-A4</name>
    <dbReference type="NCBI Taxonomy" id="2933935"/>
    <lineage>
        <taxon>Bacteria</taxon>
        <taxon>Bacillati</taxon>
        <taxon>Cyanobacteriota</taxon>
        <taxon>Cyanophyceae</taxon>
        <taxon>Leptolyngbyales</taxon>
        <taxon>Leptolyngbyaceae</taxon>
        <taxon>Stenomitos</taxon>
    </lineage>
</organism>
<evidence type="ECO:0000256" key="4">
    <source>
        <dbReference type="ARBA" id="ARBA00022692"/>
    </source>
</evidence>
<dbReference type="Pfam" id="PF09721">
    <property type="entry name" value="Exosortase_EpsH"/>
    <property type="match status" value="1"/>
</dbReference>
<evidence type="ECO:0000256" key="6">
    <source>
        <dbReference type="ARBA" id="ARBA00022989"/>
    </source>
</evidence>
<keyword evidence="7 8" id="KW-0472">Membrane</keyword>
<feature type="transmembrane region" description="Helical" evidence="8">
    <location>
        <begin position="264"/>
        <end position="285"/>
    </location>
</feature>
<feature type="transmembrane region" description="Helical" evidence="8">
    <location>
        <begin position="227"/>
        <end position="252"/>
    </location>
</feature>
<dbReference type="InterPro" id="IPR030996">
    <property type="entry name" value="Exosort_XrtO"/>
</dbReference>
<feature type="transmembrane region" description="Helical" evidence="8">
    <location>
        <begin position="52"/>
        <end position="70"/>
    </location>
</feature>
<sequence>MTSDHLMRLATRSQTFSKLERTATAVLLLSWLLLNRATLGWLIQTVQEISLFNQVMLLAGVVLLLIQGVRHRQQFRFSAVPIFHWSPLLLLLSSAIGMIAAQWLLMLDQVPVVFALLGTYGLLGLFLESTVWRKGLPIGAAIAVMVPFGVQYSTGLGFPARILTAHTVELLLRTWHVAALSSEDIIVLDTGIAQVDLPCSGLKSLWTGTLFLLMATWLERRQFGLRWLVVFIANLGLLAITNIARVLTLVLVAHVWQQATLAEILHVPLGVITFVVACGFTLLLLRWVPRSMASGQNDHQENNVLADAKLPFLLAACLLALALIPHPPAPAAPPAVTKLDWAIATQTQTIPLTPTEQSFFANHPDVVAHKQRFTYQGLTGSVLLVSSPSLQAHHAPELCLIGSGFHLDHIAPQQFVAGPLARWLSLNNRTQTAVYWFQAPDQTTGDFLTRFWQEASRQQSSWTLVSILFDQFHNPDDPKLQVLVTDIYRSLGETLQKA</sequence>
<protein>
    <submittedName>
        <fullName evidence="9">Exosortase O</fullName>
        <ecNumber evidence="9">3.4.22.-</ecNumber>
    </submittedName>
</protein>
<dbReference type="Proteomes" id="UP001476950">
    <property type="component" value="Unassembled WGS sequence"/>
</dbReference>
<comment type="caution">
    <text evidence="9">The sequence shown here is derived from an EMBL/GenBank/DDBJ whole genome shotgun (WGS) entry which is preliminary data.</text>
</comment>